<evidence type="ECO:0000313" key="2">
    <source>
        <dbReference type="EMBL" id="KNZ57418.1"/>
    </source>
</evidence>
<dbReference type="SUPFAM" id="SSF82704">
    <property type="entry name" value="AlbA-like"/>
    <property type="match status" value="1"/>
</dbReference>
<dbReference type="GO" id="GO:0003676">
    <property type="term" value="F:nucleic acid binding"/>
    <property type="evidence" value="ECO:0007669"/>
    <property type="project" value="InterPro"/>
</dbReference>
<dbReference type="OrthoDB" id="416729at2759"/>
<gene>
    <name evidence="2" type="ORF">VP01_2165g3</name>
</gene>
<accession>A0A0L6V9J1</accession>
<dbReference type="Proteomes" id="UP000037035">
    <property type="component" value="Unassembled WGS sequence"/>
</dbReference>
<dbReference type="InterPro" id="IPR036882">
    <property type="entry name" value="Alba-like_dom_sf"/>
</dbReference>
<feature type="region of interest" description="Disordered" evidence="1">
    <location>
        <begin position="1"/>
        <end position="42"/>
    </location>
</feature>
<dbReference type="AlphaFoldDB" id="A0A0L6V9J1"/>
<protein>
    <submittedName>
        <fullName evidence="2">Uncharacterized protein</fullName>
    </submittedName>
</protein>
<proteinExistence type="predicted"/>
<keyword evidence="3" id="KW-1185">Reference proteome</keyword>
<feature type="region of interest" description="Disordered" evidence="1">
    <location>
        <begin position="55"/>
        <end position="75"/>
    </location>
</feature>
<evidence type="ECO:0000256" key="1">
    <source>
        <dbReference type="SAM" id="MobiDB-lite"/>
    </source>
</evidence>
<dbReference type="EMBL" id="LAVV01007020">
    <property type="protein sequence ID" value="KNZ57418.1"/>
    <property type="molecule type" value="Genomic_DNA"/>
</dbReference>
<comment type="caution">
    <text evidence="2">The sequence shown here is derived from an EMBL/GenBank/DDBJ whole genome shotgun (WGS) entry which is preliminary data.</text>
</comment>
<reference evidence="2 3" key="1">
    <citation type="submission" date="2015-08" db="EMBL/GenBank/DDBJ databases">
        <title>Next Generation Sequencing and Analysis of the Genome of Puccinia sorghi L Schw, the Causal Agent of Maize Common Rust.</title>
        <authorList>
            <person name="Rochi L."/>
            <person name="Burguener G."/>
            <person name="Darino M."/>
            <person name="Turjanski A."/>
            <person name="Kreff E."/>
            <person name="Dieguez M.J."/>
            <person name="Sacco F."/>
        </authorList>
    </citation>
    <scope>NUCLEOTIDE SEQUENCE [LARGE SCALE GENOMIC DNA]</scope>
    <source>
        <strain evidence="2 3">RO10H11247</strain>
    </source>
</reference>
<organism evidence="2 3">
    <name type="scientific">Puccinia sorghi</name>
    <dbReference type="NCBI Taxonomy" id="27349"/>
    <lineage>
        <taxon>Eukaryota</taxon>
        <taxon>Fungi</taxon>
        <taxon>Dikarya</taxon>
        <taxon>Basidiomycota</taxon>
        <taxon>Pucciniomycotina</taxon>
        <taxon>Pucciniomycetes</taxon>
        <taxon>Pucciniales</taxon>
        <taxon>Pucciniaceae</taxon>
        <taxon>Puccinia</taxon>
    </lineage>
</organism>
<sequence length="209" mass="23036">MGKRRRPPTAEEHLIPSQPAEQHQQKKKKKNNNNDQESVQHQQTIDHLLSEVSIPQIRSSNKSQDGNKRGTVRKLGQLVPNQTIQPSLVSLSGHRLLGPRNPGATGSGGGGHQEFVLTISRKKPFSLYLKRALAHLREPHPTPLLIRAMGCAISMAFSLALALESHLLLASPARLLKSLSTGTVVIEEPEIIYQTRNQASVEIKLSIKL</sequence>
<name>A0A0L6V9J1_9BASI</name>
<evidence type="ECO:0000313" key="3">
    <source>
        <dbReference type="Proteomes" id="UP000037035"/>
    </source>
</evidence>
<dbReference type="VEuPathDB" id="FungiDB:VP01_2165g3"/>